<dbReference type="STRING" id="332977.SAMN05421740_103693"/>
<protein>
    <submittedName>
        <fullName evidence="4">Predicted glycosyl hydrolase, GH43/DUF377 family</fullName>
    </submittedName>
</protein>
<dbReference type="RefSeq" id="WP_218145387.1">
    <property type="nucleotide sequence ID" value="NZ_FNZR01000003.1"/>
</dbReference>
<gene>
    <name evidence="4" type="ORF">SAMN05421740_103693</name>
</gene>
<dbReference type="Gene3D" id="2.115.10.20">
    <property type="entry name" value="Glycosyl hydrolase domain, family 43"/>
    <property type="match status" value="1"/>
</dbReference>
<keyword evidence="4" id="KW-0378">Hydrolase</keyword>
<dbReference type="PANTHER" id="PTHR34106:SF5">
    <property type="entry name" value="GLYCOSIDASE"/>
    <property type="match status" value="1"/>
</dbReference>
<dbReference type="Pfam" id="PF04041">
    <property type="entry name" value="Glyco_hydro_130"/>
    <property type="match status" value="1"/>
</dbReference>
<organism evidence="4 5">
    <name type="scientific">Parapedobacter koreensis</name>
    <dbReference type="NCBI Taxonomy" id="332977"/>
    <lineage>
        <taxon>Bacteria</taxon>
        <taxon>Pseudomonadati</taxon>
        <taxon>Bacteroidota</taxon>
        <taxon>Sphingobacteriia</taxon>
        <taxon>Sphingobacteriales</taxon>
        <taxon>Sphingobacteriaceae</taxon>
        <taxon>Parapedobacter</taxon>
    </lineage>
</organism>
<reference evidence="5" key="1">
    <citation type="submission" date="2016-10" db="EMBL/GenBank/DDBJ databases">
        <authorList>
            <person name="Varghese N."/>
            <person name="Submissions S."/>
        </authorList>
    </citation>
    <scope>NUCLEOTIDE SEQUENCE [LARGE SCALE GENOMIC DNA]</scope>
    <source>
        <strain evidence="5">Jip14</strain>
    </source>
</reference>
<dbReference type="Proteomes" id="UP000198916">
    <property type="component" value="Unassembled WGS sequence"/>
</dbReference>
<dbReference type="InterPro" id="IPR023296">
    <property type="entry name" value="Glyco_hydro_beta-prop_sf"/>
</dbReference>
<sequence>MDNFAAIKTLFEDTSRLVDVKKEGILLESTILGFESLGVFNPAAIRVGSDVHLFYRAVREGNFSTIGYCRLDGPLQIAQRNTMPILIPQHPYESQGMEDPRIVNIDGTYYLTYTAYDGANALGALATSTDLVKFHKMGIIVPEIDFKRFRDLVECGCVVNPKYFREHQDYAIRGLMRPNLRMWDKNIVFFPDRINGKLAFLHRIRPGIQIVFADEVPATLTHEFWVDYLLCFSDHIVMEPRYAHESSYIGAGCPPIATDRGWLLIYHGVEDSPDGYRYHACAALLDKENPKKELARLSRPLFSPEFEWERVGVVNNVVFPTGTALFGDRLYIYYGAADCRVAVASVNIQQLLAALSAPHASA</sequence>
<keyword evidence="5" id="KW-1185">Reference proteome</keyword>
<dbReference type="EMBL" id="FNZR01000003">
    <property type="protein sequence ID" value="SEL16309.1"/>
    <property type="molecule type" value="Genomic_DNA"/>
</dbReference>
<evidence type="ECO:0000256" key="2">
    <source>
        <dbReference type="ARBA" id="ARBA00022679"/>
    </source>
</evidence>
<comment type="similarity">
    <text evidence="3">Belongs to the glycosyl hydrolase 130 family.</text>
</comment>
<evidence type="ECO:0000256" key="3">
    <source>
        <dbReference type="ARBA" id="ARBA00024356"/>
    </source>
</evidence>
<dbReference type="AlphaFoldDB" id="A0A1H7MZ22"/>
<dbReference type="PANTHER" id="PTHR34106">
    <property type="entry name" value="GLYCOSIDASE"/>
    <property type="match status" value="1"/>
</dbReference>
<evidence type="ECO:0000313" key="5">
    <source>
        <dbReference type="Proteomes" id="UP000198916"/>
    </source>
</evidence>
<dbReference type="PIRSF" id="PIRSF016202">
    <property type="entry name" value="PH1107"/>
    <property type="match status" value="1"/>
</dbReference>
<name>A0A1H7MZ22_9SPHI</name>
<keyword evidence="1" id="KW-0328">Glycosyltransferase</keyword>
<dbReference type="SUPFAM" id="SSF75005">
    <property type="entry name" value="Arabinanase/levansucrase/invertase"/>
    <property type="match status" value="1"/>
</dbReference>
<evidence type="ECO:0000256" key="1">
    <source>
        <dbReference type="ARBA" id="ARBA00022676"/>
    </source>
</evidence>
<keyword evidence="2" id="KW-0808">Transferase</keyword>
<proteinExistence type="inferred from homology"/>
<dbReference type="InterPro" id="IPR007184">
    <property type="entry name" value="Mannoside_phosphorylase"/>
</dbReference>
<dbReference type="GO" id="GO:0016757">
    <property type="term" value="F:glycosyltransferase activity"/>
    <property type="evidence" value="ECO:0007669"/>
    <property type="project" value="UniProtKB-KW"/>
</dbReference>
<accession>A0A1H7MZ22</accession>
<dbReference type="CDD" id="cd18614">
    <property type="entry name" value="GH130"/>
    <property type="match status" value="1"/>
</dbReference>
<evidence type="ECO:0000313" key="4">
    <source>
        <dbReference type="EMBL" id="SEL16309.1"/>
    </source>
</evidence>
<dbReference type="GO" id="GO:0016787">
    <property type="term" value="F:hydrolase activity"/>
    <property type="evidence" value="ECO:0007669"/>
    <property type="project" value="UniProtKB-KW"/>
</dbReference>